<accession>A0A1I4PTR0</accession>
<organism evidence="1 2">
    <name type="scientific">Pelosinus propionicus DSM 13327</name>
    <dbReference type="NCBI Taxonomy" id="1123291"/>
    <lineage>
        <taxon>Bacteria</taxon>
        <taxon>Bacillati</taxon>
        <taxon>Bacillota</taxon>
        <taxon>Negativicutes</taxon>
        <taxon>Selenomonadales</taxon>
        <taxon>Sporomusaceae</taxon>
        <taxon>Pelosinus</taxon>
    </lineage>
</organism>
<keyword evidence="2" id="KW-1185">Reference proteome</keyword>
<sequence length="167" mass="19234">MMSNEEILEQLLNKTSELVAENNEATQRMKEVYGDELNHVIHSPPDQSKYYYPTPPNESFTGTGIPKDSNAGQQLKSLIQKRILTKTNIQKLNIIKINVLQNPTINFSNIDSEIFTCDCKEIISAITKHLTDPKMVPPNFKFYDPNNDLEAMSPDERRHRQIQMRTL</sequence>
<name>A0A1I4PTR0_9FIRM</name>
<dbReference type="RefSeq" id="WP_090943900.1">
    <property type="nucleotide sequence ID" value="NZ_FOTS01000072.1"/>
</dbReference>
<reference evidence="2" key="1">
    <citation type="submission" date="2016-10" db="EMBL/GenBank/DDBJ databases">
        <authorList>
            <person name="Varghese N."/>
            <person name="Submissions S."/>
        </authorList>
    </citation>
    <scope>NUCLEOTIDE SEQUENCE [LARGE SCALE GENOMIC DNA]</scope>
    <source>
        <strain evidence="2">DSM 13327</strain>
    </source>
</reference>
<proteinExistence type="predicted"/>
<dbReference type="Proteomes" id="UP000199520">
    <property type="component" value="Unassembled WGS sequence"/>
</dbReference>
<evidence type="ECO:0000313" key="2">
    <source>
        <dbReference type="Proteomes" id="UP000199520"/>
    </source>
</evidence>
<protein>
    <submittedName>
        <fullName evidence="1">Uncharacterized protein</fullName>
    </submittedName>
</protein>
<evidence type="ECO:0000313" key="1">
    <source>
        <dbReference type="EMBL" id="SFM31158.1"/>
    </source>
</evidence>
<dbReference type="EMBL" id="FOTS01000072">
    <property type="protein sequence ID" value="SFM31158.1"/>
    <property type="molecule type" value="Genomic_DNA"/>
</dbReference>
<gene>
    <name evidence="1" type="ORF">SAMN04490355_107232</name>
</gene>
<dbReference type="STRING" id="1123291.SAMN04490355_107232"/>
<dbReference type="AlphaFoldDB" id="A0A1I4PTR0"/>